<keyword evidence="1" id="KW-0175">Coiled coil</keyword>
<evidence type="ECO:0000256" key="1">
    <source>
        <dbReference type="ARBA" id="ARBA00023054"/>
    </source>
</evidence>
<keyword evidence="5" id="KW-1185">Reference proteome</keyword>
<reference evidence="4 5" key="1">
    <citation type="journal article" date="2012" name="BMC Genomics">
        <title>Comparative genomics of the white-rot fungi, Phanerochaete carnosa and P. chrysosporium, to elucidate the genetic basis of the distinct wood types they colonize.</title>
        <authorList>
            <person name="Suzuki H."/>
            <person name="MacDonald J."/>
            <person name="Syed K."/>
            <person name="Salamov A."/>
            <person name="Hori C."/>
            <person name="Aerts A."/>
            <person name="Henrissat B."/>
            <person name="Wiebenga A."/>
            <person name="vanKuyk P.A."/>
            <person name="Barry K."/>
            <person name="Lindquist E."/>
            <person name="LaButti K."/>
            <person name="Lapidus A."/>
            <person name="Lucas S."/>
            <person name="Coutinho P."/>
            <person name="Gong Y."/>
            <person name="Samejima M."/>
            <person name="Mahadevan R."/>
            <person name="Abou-Zaid M."/>
            <person name="de Vries R.P."/>
            <person name="Igarashi K."/>
            <person name="Yadav J.S."/>
            <person name="Grigoriev I.V."/>
            <person name="Master E.R."/>
        </authorList>
    </citation>
    <scope>NUCLEOTIDE SEQUENCE [LARGE SCALE GENOMIC DNA]</scope>
    <source>
        <strain evidence="4 5">HHB-10118-sp</strain>
    </source>
</reference>
<dbReference type="PANTHER" id="PTHR23325:SF1">
    <property type="entry name" value="SERUM RESPONSE FACTOR-BINDING PROTEIN 1"/>
    <property type="match status" value="1"/>
</dbReference>
<feature type="region of interest" description="Disordered" evidence="2">
    <location>
        <begin position="291"/>
        <end position="333"/>
    </location>
</feature>
<dbReference type="AlphaFoldDB" id="K5XBR2"/>
<dbReference type="STRING" id="650164.K5XBR2"/>
<dbReference type="GO" id="GO:0005634">
    <property type="term" value="C:nucleus"/>
    <property type="evidence" value="ECO:0007669"/>
    <property type="project" value="TreeGrafter"/>
</dbReference>
<feature type="compositionally biased region" description="Polar residues" evidence="2">
    <location>
        <begin position="314"/>
        <end position="333"/>
    </location>
</feature>
<dbReference type="PANTHER" id="PTHR23325">
    <property type="entry name" value="SERUM RESPONSE FACTOR-BINDING"/>
    <property type="match status" value="1"/>
</dbReference>
<dbReference type="KEGG" id="pco:PHACADRAFT_246291"/>
<dbReference type="Pfam" id="PF09073">
    <property type="entry name" value="BUD22"/>
    <property type="match status" value="1"/>
</dbReference>
<proteinExistence type="predicted"/>
<protein>
    <recommendedName>
        <fullName evidence="3">Bud22 domain-containing protein</fullName>
    </recommendedName>
</protein>
<name>K5XBR2_PHACS</name>
<dbReference type="HOGENOM" id="CLU_029647_1_0_1"/>
<dbReference type="OrthoDB" id="3364872at2759"/>
<accession>K5XBR2</accession>
<organism evidence="4 5">
    <name type="scientific">Phanerochaete carnosa (strain HHB-10118-sp)</name>
    <name type="common">White-rot fungus</name>
    <name type="synonym">Peniophora carnosa</name>
    <dbReference type="NCBI Taxonomy" id="650164"/>
    <lineage>
        <taxon>Eukaryota</taxon>
        <taxon>Fungi</taxon>
        <taxon>Dikarya</taxon>
        <taxon>Basidiomycota</taxon>
        <taxon>Agaricomycotina</taxon>
        <taxon>Agaricomycetes</taxon>
        <taxon>Polyporales</taxon>
        <taxon>Phanerochaetaceae</taxon>
        <taxon>Phanerochaete</taxon>
    </lineage>
</organism>
<feature type="compositionally biased region" description="Acidic residues" evidence="2">
    <location>
        <begin position="149"/>
        <end position="159"/>
    </location>
</feature>
<dbReference type="GeneID" id="18913784"/>
<evidence type="ECO:0000259" key="3">
    <source>
        <dbReference type="Pfam" id="PF09073"/>
    </source>
</evidence>
<gene>
    <name evidence="4" type="ORF">PHACADRAFT_246291</name>
</gene>
<feature type="compositionally biased region" description="Basic and acidic residues" evidence="2">
    <location>
        <begin position="296"/>
        <end position="309"/>
    </location>
</feature>
<evidence type="ECO:0000256" key="2">
    <source>
        <dbReference type="SAM" id="MobiDB-lite"/>
    </source>
</evidence>
<evidence type="ECO:0000313" key="5">
    <source>
        <dbReference type="Proteomes" id="UP000008370"/>
    </source>
</evidence>
<sequence length="333" mass="36925">MKRKRVAEEDKAACYAGKLHHCAKEVKKAAKKAKDFEIRKLVKRLNGLRMALKTKLKKDKQLSENENFVAVTSQELRYLIVPAQPGSNLAKVQGRLLSHNATEASDGELHEDVPLRPMKKVKMVSADPEETDSGDSGDESSLNNRVTICDEEEVADDGWDSGIVHGESYGEEEEDNKAEDNGVASEVKTEHGESDDEDTVSRSKQPLRKAPLPRASTSKQGESKFLPSLAVGFTRGDSDESDLSDAEVARAEGGARKNRRGQRARRTIWEKKYGKNANHFKKHEIFGAVKGYLNKTSDRDVNGSRDNSRKPRGNSHTNKGPHAQAQSRNVTYS</sequence>
<dbReference type="FunCoup" id="K5XBR2">
    <property type="interactions" value="106"/>
</dbReference>
<dbReference type="RefSeq" id="XP_007389862.1">
    <property type="nucleotide sequence ID" value="XM_007389800.1"/>
</dbReference>
<feature type="region of interest" description="Disordered" evidence="2">
    <location>
        <begin position="123"/>
        <end position="270"/>
    </location>
</feature>
<dbReference type="EMBL" id="JH930468">
    <property type="protein sequence ID" value="EKM60402.1"/>
    <property type="molecule type" value="Genomic_DNA"/>
</dbReference>
<dbReference type="InParanoid" id="K5XBR2"/>
<evidence type="ECO:0000313" key="4">
    <source>
        <dbReference type="EMBL" id="EKM60402.1"/>
    </source>
</evidence>
<dbReference type="Proteomes" id="UP000008370">
    <property type="component" value="Unassembled WGS sequence"/>
</dbReference>
<dbReference type="InterPro" id="IPR037393">
    <property type="entry name" value="Bud22/SRFB1"/>
</dbReference>
<dbReference type="InterPro" id="IPR015158">
    <property type="entry name" value="Bud22_dom"/>
</dbReference>
<dbReference type="GO" id="GO:0030490">
    <property type="term" value="P:maturation of SSU-rRNA"/>
    <property type="evidence" value="ECO:0007669"/>
    <property type="project" value="TreeGrafter"/>
</dbReference>
<feature type="compositionally biased region" description="Basic residues" evidence="2">
    <location>
        <begin position="256"/>
        <end position="266"/>
    </location>
</feature>
<feature type="domain" description="Bud22" evidence="3">
    <location>
        <begin position="51"/>
        <end position="306"/>
    </location>
</feature>
<dbReference type="GO" id="GO:0030686">
    <property type="term" value="C:90S preribosome"/>
    <property type="evidence" value="ECO:0007669"/>
    <property type="project" value="TreeGrafter"/>
</dbReference>
<feature type="compositionally biased region" description="Acidic residues" evidence="2">
    <location>
        <begin position="127"/>
        <end position="138"/>
    </location>
</feature>